<proteinExistence type="predicted"/>
<protein>
    <recommendedName>
        <fullName evidence="5">Secreted protein</fullName>
    </recommendedName>
</protein>
<evidence type="ECO:0000313" key="4">
    <source>
        <dbReference type="Proteomes" id="UP001054889"/>
    </source>
</evidence>
<evidence type="ECO:0008006" key="5">
    <source>
        <dbReference type="Google" id="ProtNLM"/>
    </source>
</evidence>
<dbReference type="Proteomes" id="UP001054889">
    <property type="component" value="Unassembled WGS sequence"/>
</dbReference>
<feature type="signal peptide" evidence="2">
    <location>
        <begin position="1"/>
        <end position="30"/>
    </location>
</feature>
<evidence type="ECO:0000256" key="1">
    <source>
        <dbReference type="SAM" id="MobiDB-lite"/>
    </source>
</evidence>
<organism evidence="3 4">
    <name type="scientific">Eleusine coracana subsp. coracana</name>
    <dbReference type="NCBI Taxonomy" id="191504"/>
    <lineage>
        <taxon>Eukaryota</taxon>
        <taxon>Viridiplantae</taxon>
        <taxon>Streptophyta</taxon>
        <taxon>Embryophyta</taxon>
        <taxon>Tracheophyta</taxon>
        <taxon>Spermatophyta</taxon>
        <taxon>Magnoliopsida</taxon>
        <taxon>Liliopsida</taxon>
        <taxon>Poales</taxon>
        <taxon>Poaceae</taxon>
        <taxon>PACMAD clade</taxon>
        <taxon>Chloridoideae</taxon>
        <taxon>Cynodonteae</taxon>
        <taxon>Eleusininae</taxon>
        <taxon>Eleusine</taxon>
    </lineage>
</organism>
<evidence type="ECO:0000256" key="2">
    <source>
        <dbReference type="SAM" id="SignalP"/>
    </source>
</evidence>
<evidence type="ECO:0000313" key="3">
    <source>
        <dbReference type="EMBL" id="GJN34064.1"/>
    </source>
</evidence>
<reference evidence="3" key="2">
    <citation type="submission" date="2021-12" db="EMBL/GenBank/DDBJ databases">
        <title>Resequencing data analysis of finger millet.</title>
        <authorList>
            <person name="Hatakeyama M."/>
            <person name="Aluri S."/>
            <person name="Balachadran M.T."/>
            <person name="Sivarajan S.R."/>
            <person name="Poveda L."/>
            <person name="Shimizu-Inatsugi R."/>
            <person name="Schlapbach R."/>
            <person name="Sreeman S.M."/>
            <person name="Shimizu K.K."/>
        </authorList>
    </citation>
    <scope>NUCLEOTIDE SEQUENCE</scope>
</reference>
<feature type="region of interest" description="Disordered" evidence="1">
    <location>
        <begin position="62"/>
        <end position="93"/>
    </location>
</feature>
<feature type="chain" id="PRO_5043596201" description="Secreted protein" evidence="2">
    <location>
        <begin position="31"/>
        <end position="93"/>
    </location>
</feature>
<dbReference type="AlphaFoldDB" id="A0AAV5FEC9"/>
<keyword evidence="4" id="KW-1185">Reference proteome</keyword>
<comment type="caution">
    <text evidence="3">The sequence shown here is derived from an EMBL/GenBank/DDBJ whole genome shotgun (WGS) entry which is preliminary data.</text>
</comment>
<feature type="compositionally biased region" description="Polar residues" evidence="1">
    <location>
        <begin position="62"/>
        <end position="80"/>
    </location>
</feature>
<name>A0AAV5FEC9_ELECO</name>
<keyword evidence="2" id="KW-0732">Signal</keyword>
<dbReference type="EMBL" id="BQKI01000085">
    <property type="protein sequence ID" value="GJN34064.1"/>
    <property type="molecule type" value="Genomic_DNA"/>
</dbReference>
<gene>
    <name evidence="3" type="primary">gb22701</name>
    <name evidence="3" type="ORF">PR202_gb22701</name>
</gene>
<reference evidence="3" key="1">
    <citation type="journal article" date="2018" name="DNA Res.">
        <title>Multiple hybrid de novo genome assembly of finger millet, an orphan allotetraploid crop.</title>
        <authorList>
            <person name="Hatakeyama M."/>
            <person name="Aluri S."/>
            <person name="Balachadran M.T."/>
            <person name="Sivarajan S.R."/>
            <person name="Patrignani A."/>
            <person name="Gruter S."/>
            <person name="Poveda L."/>
            <person name="Shimizu-Inatsugi R."/>
            <person name="Baeten J."/>
            <person name="Francoijs K.J."/>
            <person name="Nataraja K.N."/>
            <person name="Reddy Y.A.N."/>
            <person name="Phadnis S."/>
            <person name="Ravikumar R.L."/>
            <person name="Schlapbach R."/>
            <person name="Sreeman S.M."/>
            <person name="Shimizu K.K."/>
        </authorList>
    </citation>
    <scope>NUCLEOTIDE SEQUENCE</scope>
</reference>
<sequence>MHARKRKRLLGPRLVLLLELLNPMELPACAVITSRKWSTLCVKHGITVDVEVIGMDYMSTRRSNGSRGTTFGTALSSTSPAKPGSRCLRMQYT</sequence>
<accession>A0AAV5FEC9</accession>